<evidence type="ECO:0000313" key="17">
    <source>
        <dbReference type="Proteomes" id="UP001254759"/>
    </source>
</evidence>
<keyword evidence="7" id="KW-0406">Ion transport</keyword>
<keyword evidence="17" id="KW-1185">Reference proteome</keyword>
<comment type="similarity">
    <text evidence="11 12">Belongs to the TonB-dependent receptor family.</text>
</comment>
<evidence type="ECO:0000256" key="6">
    <source>
        <dbReference type="ARBA" id="ARBA00023004"/>
    </source>
</evidence>
<evidence type="ECO:0000256" key="8">
    <source>
        <dbReference type="ARBA" id="ARBA00023077"/>
    </source>
</evidence>
<dbReference type="Pfam" id="PF07715">
    <property type="entry name" value="Plug"/>
    <property type="match status" value="1"/>
</dbReference>
<dbReference type="Pfam" id="PF00593">
    <property type="entry name" value="TonB_dep_Rec_b-barrel"/>
    <property type="match status" value="1"/>
</dbReference>
<dbReference type="PANTHER" id="PTHR32552:SF81">
    <property type="entry name" value="TONB-DEPENDENT OUTER MEMBRANE RECEPTOR"/>
    <property type="match status" value="1"/>
</dbReference>
<dbReference type="SUPFAM" id="SSF56935">
    <property type="entry name" value="Porins"/>
    <property type="match status" value="1"/>
</dbReference>
<feature type="domain" description="TonB-dependent receptor-like beta-barrel" evidence="14">
    <location>
        <begin position="291"/>
        <end position="776"/>
    </location>
</feature>
<organism evidence="16 17">
    <name type="scientific">Pseudoxanthomonas sacheonensis</name>
    <dbReference type="NCBI Taxonomy" id="443615"/>
    <lineage>
        <taxon>Bacteria</taxon>
        <taxon>Pseudomonadati</taxon>
        <taxon>Pseudomonadota</taxon>
        <taxon>Gammaproteobacteria</taxon>
        <taxon>Lysobacterales</taxon>
        <taxon>Lysobacteraceae</taxon>
        <taxon>Pseudoxanthomonas</taxon>
    </lineage>
</organism>
<evidence type="ECO:0000256" key="10">
    <source>
        <dbReference type="ARBA" id="ARBA00023237"/>
    </source>
</evidence>
<dbReference type="InterPro" id="IPR036942">
    <property type="entry name" value="Beta-barrel_TonB_sf"/>
</dbReference>
<keyword evidence="16" id="KW-0675">Receptor</keyword>
<evidence type="ECO:0000256" key="1">
    <source>
        <dbReference type="ARBA" id="ARBA00004571"/>
    </source>
</evidence>
<comment type="subcellular location">
    <subcellularLocation>
        <location evidence="1 11">Cell outer membrane</location>
        <topology evidence="1 11">Multi-pass membrane protein</topology>
    </subcellularLocation>
</comment>
<evidence type="ECO:0000256" key="2">
    <source>
        <dbReference type="ARBA" id="ARBA00022448"/>
    </source>
</evidence>
<evidence type="ECO:0000256" key="11">
    <source>
        <dbReference type="PROSITE-ProRule" id="PRU01360"/>
    </source>
</evidence>
<evidence type="ECO:0000259" key="15">
    <source>
        <dbReference type="Pfam" id="PF07715"/>
    </source>
</evidence>
<dbReference type="InterPro" id="IPR012910">
    <property type="entry name" value="Plug_dom"/>
</dbReference>
<dbReference type="RefSeq" id="WP_310089574.1">
    <property type="nucleotide sequence ID" value="NZ_JAVDTT010000001.1"/>
</dbReference>
<keyword evidence="4" id="KW-0410">Iron transport</keyword>
<accession>A0ABU1RNS9</accession>
<keyword evidence="8 12" id="KW-0798">TonB box</keyword>
<reference evidence="16 17" key="1">
    <citation type="submission" date="2023-07" db="EMBL/GenBank/DDBJ databases">
        <title>Sorghum-associated microbial communities from plants grown in Nebraska, USA.</title>
        <authorList>
            <person name="Schachtman D."/>
        </authorList>
    </citation>
    <scope>NUCLEOTIDE SEQUENCE [LARGE SCALE GENOMIC DNA]</scope>
    <source>
        <strain evidence="16 17">BE107</strain>
    </source>
</reference>
<keyword evidence="5 11" id="KW-0812">Transmembrane</keyword>
<evidence type="ECO:0000313" key="16">
    <source>
        <dbReference type="EMBL" id="MDR6839764.1"/>
    </source>
</evidence>
<comment type="caution">
    <text evidence="16">The sequence shown here is derived from an EMBL/GenBank/DDBJ whole genome shotgun (WGS) entry which is preliminary data.</text>
</comment>
<evidence type="ECO:0000256" key="13">
    <source>
        <dbReference type="SAM" id="SignalP"/>
    </source>
</evidence>
<dbReference type="Gene3D" id="2.40.170.20">
    <property type="entry name" value="TonB-dependent receptor, beta-barrel domain"/>
    <property type="match status" value="1"/>
</dbReference>
<keyword evidence="13" id="KW-0732">Signal</keyword>
<keyword evidence="6" id="KW-0408">Iron</keyword>
<evidence type="ECO:0000256" key="9">
    <source>
        <dbReference type="ARBA" id="ARBA00023136"/>
    </source>
</evidence>
<dbReference type="PANTHER" id="PTHR32552">
    <property type="entry name" value="FERRICHROME IRON RECEPTOR-RELATED"/>
    <property type="match status" value="1"/>
</dbReference>
<dbReference type="Proteomes" id="UP001254759">
    <property type="component" value="Unassembled WGS sequence"/>
</dbReference>
<keyword evidence="9 11" id="KW-0472">Membrane</keyword>
<evidence type="ECO:0000256" key="4">
    <source>
        <dbReference type="ARBA" id="ARBA00022496"/>
    </source>
</evidence>
<keyword evidence="2 11" id="KW-0813">Transport</keyword>
<dbReference type="InterPro" id="IPR039426">
    <property type="entry name" value="TonB-dep_rcpt-like"/>
</dbReference>
<feature type="domain" description="TonB-dependent receptor plug" evidence="15">
    <location>
        <begin position="60"/>
        <end position="167"/>
    </location>
</feature>
<evidence type="ECO:0000256" key="7">
    <source>
        <dbReference type="ARBA" id="ARBA00023065"/>
    </source>
</evidence>
<evidence type="ECO:0000256" key="5">
    <source>
        <dbReference type="ARBA" id="ARBA00022692"/>
    </source>
</evidence>
<proteinExistence type="inferred from homology"/>
<dbReference type="InterPro" id="IPR000531">
    <property type="entry name" value="Beta-barrel_TonB"/>
</dbReference>
<evidence type="ECO:0000256" key="3">
    <source>
        <dbReference type="ARBA" id="ARBA00022452"/>
    </source>
</evidence>
<sequence length="814" mass="88934">MKLIQRGLVVGMRRALFGGCLLAASTGTAWAQQTEAAPAETDATTLDRILVTAQSREQELQDVPIALQVLDDRMIQDVAAEDLGDLDSFVPGLQINSVQPTQPSIALRGISTDDFGIGTDPAVGVFIDGVYTGRSGGILLPLTDVERIEVLKGPQGTLFGRNTAAGAVSVITKRPSNETEAAAKLRLGNYGKQYLEAMANIPLSDRAALRLNGLLNTSDGWLQDGATGKDLGGDNVWATRAALQLGITDNTTALLSWDHENLDQLGRPTTGIVPLPPAPGLPVAPADPLTYLDPRDIDTFNDTAASAEWRTFDGVTLIVDHSFEWGHLTSTTAWRQFDALNRVEEDGTNRPNLYLDSTNSESNETRYQEFKFSGATDRLDWVAGASYYEEEASQTSEINTTTTAVDSAVSNLGLAPTPDGTLFGYFSQVLGSFGIPLTLMDHAWNEQFYNTLKTKSYAGFGDVIWHVNDKLNLTFGLRYTRDEKDFSWFNDLRNAPTLDATLDALDAAGFFALAGVPKEFFIFDLAFVDPPAMMNKGLTTRASQSWSDWSPRLVADYHFSDNLMGFVSLAKGYKAGGYNALQIGSEFDNEDVWNAEVGIKHTLPEARLAYNVSVFSYRYDNRQSIRLDNTSAIPRFVVDTGDVEAYGVDFDMRWQVSDAFAIDFNAEYINSKYKDYSVNTGAGLLDLNGQPTGEPSWSAALGGHYTWVLGDAGDLRLALRHAYRGACRANDYSRGQGDCTSFPNFSTGESQNRTDVRLGWASAGGHWTWAVYGNNVFDNQYVGQLNVYGREAFGTVGAVVSEPRTYGMEVGVKF</sequence>
<keyword evidence="10 11" id="KW-0998">Cell outer membrane</keyword>
<name>A0ABU1RNS9_9GAMM</name>
<dbReference type="EMBL" id="JAVDTT010000001">
    <property type="protein sequence ID" value="MDR6839764.1"/>
    <property type="molecule type" value="Genomic_DNA"/>
</dbReference>
<protein>
    <submittedName>
        <fullName evidence="16">Iron complex outermembrane receptor protein</fullName>
    </submittedName>
</protein>
<feature type="signal peptide" evidence="13">
    <location>
        <begin position="1"/>
        <end position="31"/>
    </location>
</feature>
<gene>
    <name evidence="16" type="ORF">J2W94_000028</name>
</gene>
<evidence type="ECO:0000259" key="14">
    <source>
        <dbReference type="Pfam" id="PF00593"/>
    </source>
</evidence>
<keyword evidence="3 11" id="KW-1134">Transmembrane beta strand</keyword>
<evidence type="ECO:0000256" key="12">
    <source>
        <dbReference type="RuleBase" id="RU003357"/>
    </source>
</evidence>
<dbReference type="PROSITE" id="PS52016">
    <property type="entry name" value="TONB_DEPENDENT_REC_3"/>
    <property type="match status" value="1"/>
</dbReference>
<feature type="chain" id="PRO_5045842826" evidence="13">
    <location>
        <begin position="32"/>
        <end position="814"/>
    </location>
</feature>